<protein>
    <recommendedName>
        <fullName evidence="5">DUF4355 domain-containing protein</fullName>
    </recommendedName>
</protein>
<dbReference type="Proteomes" id="UP000197781">
    <property type="component" value="Chromosome"/>
</dbReference>
<dbReference type="InterPro" id="IPR025580">
    <property type="entry name" value="Gp46"/>
</dbReference>
<dbReference type="AlphaFoldDB" id="A0A220MHI7"/>
<evidence type="ECO:0000256" key="1">
    <source>
        <dbReference type="SAM" id="Coils"/>
    </source>
</evidence>
<feature type="compositionally biased region" description="Polar residues" evidence="2">
    <location>
        <begin position="183"/>
        <end position="194"/>
    </location>
</feature>
<evidence type="ECO:0000256" key="2">
    <source>
        <dbReference type="SAM" id="MobiDB-lite"/>
    </source>
</evidence>
<feature type="region of interest" description="Disordered" evidence="2">
    <location>
        <begin position="16"/>
        <end position="38"/>
    </location>
</feature>
<dbReference type="EMBL" id="CP018145">
    <property type="protein sequence ID" value="ASJ54415.1"/>
    <property type="molecule type" value="Genomic_DNA"/>
</dbReference>
<feature type="coiled-coil region" evidence="1">
    <location>
        <begin position="96"/>
        <end position="123"/>
    </location>
</feature>
<gene>
    <name evidence="3" type="ORF">BP422_13120</name>
</gene>
<organism evidence="3 4">
    <name type="scientific">Brevibacillus formosus</name>
    <dbReference type="NCBI Taxonomy" id="54913"/>
    <lineage>
        <taxon>Bacteria</taxon>
        <taxon>Bacillati</taxon>
        <taxon>Bacillota</taxon>
        <taxon>Bacilli</taxon>
        <taxon>Bacillales</taxon>
        <taxon>Paenibacillaceae</taxon>
        <taxon>Brevibacillus</taxon>
    </lineage>
</organism>
<accession>A0A220MHI7</accession>
<feature type="compositionally biased region" description="Basic and acidic residues" evidence="2">
    <location>
        <begin position="195"/>
        <end position="211"/>
    </location>
</feature>
<reference evidence="3 4" key="1">
    <citation type="submission" date="2016-11" db="EMBL/GenBank/DDBJ databases">
        <authorList>
            <person name="Jaros S."/>
            <person name="Januszkiewicz K."/>
            <person name="Wedrychowicz H."/>
        </authorList>
    </citation>
    <scope>NUCLEOTIDE SEQUENCE [LARGE SCALE GENOMIC DNA]</scope>
    <source>
        <strain evidence="3 4">NF2</strain>
    </source>
</reference>
<keyword evidence="1" id="KW-0175">Coiled coil</keyword>
<dbReference type="KEGG" id="bfm:BP422_13120"/>
<feature type="region of interest" description="Disordered" evidence="2">
    <location>
        <begin position="175"/>
        <end position="212"/>
    </location>
</feature>
<dbReference type="RefSeq" id="WP_088908163.1">
    <property type="nucleotide sequence ID" value="NZ_CP018145.1"/>
</dbReference>
<evidence type="ECO:0000313" key="4">
    <source>
        <dbReference type="Proteomes" id="UP000197781"/>
    </source>
</evidence>
<evidence type="ECO:0000313" key="3">
    <source>
        <dbReference type="EMBL" id="ASJ54415.1"/>
    </source>
</evidence>
<sequence length="228" mass="25747">MKKSSRFLFPVDLQTFAEGGEESNGGQGNPSGEQPPNNVQAFTLDAVQKWFNDDAEAKKWFQSQKDAHFTKGLETWQKNNMSKLIDEEIAKRYPPETEEQKQLRELKQQFEQEKQARVRQELKNKALAIATEKSLPTGLVDFFVGADEDTTLSNLGTLEQAFNAAVQAFVEAKFKQGGRQPHDSGSQTPDSLQKQLEDAAERARRTGRDEDMAAYSALKLQMMQSQQK</sequence>
<proteinExistence type="predicted"/>
<dbReference type="Pfam" id="PF14265">
    <property type="entry name" value="DUF4355"/>
    <property type="match status" value="1"/>
</dbReference>
<name>A0A220MHI7_9BACL</name>
<evidence type="ECO:0008006" key="5">
    <source>
        <dbReference type="Google" id="ProtNLM"/>
    </source>
</evidence>